<dbReference type="Gene3D" id="3.40.50.300">
    <property type="entry name" value="P-loop containing nucleotide triphosphate hydrolases"/>
    <property type="match status" value="1"/>
</dbReference>
<protein>
    <submittedName>
        <fullName evidence="3">Uncharacterized protein</fullName>
    </submittedName>
</protein>
<evidence type="ECO:0000313" key="4">
    <source>
        <dbReference type="Proteomes" id="UP000075714"/>
    </source>
</evidence>
<reference evidence="4" key="1">
    <citation type="journal article" date="2016" name="Nat. Commun.">
        <title>The Gonium pectorale genome demonstrates co-option of cell cycle regulation during the evolution of multicellularity.</title>
        <authorList>
            <person name="Hanschen E.R."/>
            <person name="Marriage T.N."/>
            <person name="Ferris P.J."/>
            <person name="Hamaji T."/>
            <person name="Toyoda A."/>
            <person name="Fujiyama A."/>
            <person name="Neme R."/>
            <person name="Noguchi H."/>
            <person name="Minakuchi Y."/>
            <person name="Suzuki M."/>
            <person name="Kawai-Toyooka H."/>
            <person name="Smith D.R."/>
            <person name="Sparks H."/>
            <person name="Anderson J."/>
            <person name="Bakaric R."/>
            <person name="Luria V."/>
            <person name="Karger A."/>
            <person name="Kirschner M.W."/>
            <person name="Durand P.M."/>
            <person name="Michod R.E."/>
            <person name="Nozaki H."/>
            <person name="Olson B.J."/>
        </authorList>
    </citation>
    <scope>NUCLEOTIDE SEQUENCE [LARGE SCALE GENOMIC DNA]</scope>
    <source>
        <strain evidence="4">NIES-2863</strain>
    </source>
</reference>
<dbReference type="GO" id="GO:0008146">
    <property type="term" value="F:sulfotransferase activity"/>
    <property type="evidence" value="ECO:0007669"/>
    <property type="project" value="InterPro"/>
</dbReference>
<proteinExistence type="predicted"/>
<dbReference type="EMBL" id="LSYV01000022">
    <property type="protein sequence ID" value="KXZ49396.1"/>
    <property type="molecule type" value="Genomic_DNA"/>
</dbReference>
<dbReference type="OrthoDB" id="524083at2759"/>
<dbReference type="InterPro" id="IPR027417">
    <property type="entry name" value="P-loop_NTPase"/>
</dbReference>
<dbReference type="SUPFAM" id="SSF52540">
    <property type="entry name" value="P-loop containing nucleoside triphosphate hydrolases"/>
    <property type="match status" value="1"/>
</dbReference>
<evidence type="ECO:0000313" key="3">
    <source>
        <dbReference type="EMBL" id="KXZ49396.1"/>
    </source>
</evidence>
<dbReference type="PANTHER" id="PTHR10605:SF56">
    <property type="entry name" value="BIFUNCTIONAL HEPARAN SULFATE N-DEACETYLASE_N-SULFOTRANSFERASE"/>
    <property type="match status" value="1"/>
</dbReference>
<dbReference type="InterPro" id="IPR037359">
    <property type="entry name" value="NST/OST"/>
</dbReference>
<dbReference type="Proteomes" id="UP000075714">
    <property type="component" value="Unassembled WGS sequence"/>
</dbReference>
<gene>
    <name evidence="3" type="ORF">GPECTOR_21g622</name>
</gene>
<dbReference type="AlphaFoldDB" id="A0A150GHU0"/>
<accession>A0A150GHU0</accession>
<keyword evidence="4" id="KW-1185">Reference proteome</keyword>
<keyword evidence="1" id="KW-0808">Transferase</keyword>
<feature type="binding site" evidence="2">
    <location>
        <position position="245"/>
    </location>
    <ligand>
        <name>3'-phosphoadenylyl sulfate</name>
        <dbReference type="ChEBI" id="CHEBI:58339"/>
    </ligand>
</feature>
<evidence type="ECO:0000256" key="1">
    <source>
        <dbReference type="ARBA" id="ARBA00022679"/>
    </source>
</evidence>
<name>A0A150GHU0_GONPE</name>
<organism evidence="3 4">
    <name type="scientific">Gonium pectorale</name>
    <name type="common">Green alga</name>
    <dbReference type="NCBI Taxonomy" id="33097"/>
    <lineage>
        <taxon>Eukaryota</taxon>
        <taxon>Viridiplantae</taxon>
        <taxon>Chlorophyta</taxon>
        <taxon>core chlorophytes</taxon>
        <taxon>Chlorophyceae</taxon>
        <taxon>CS clade</taxon>
        <taxon>Chlamydomonadales</taxon>
        <taxon>Volvocaceae</taxon>
        <taxon>Gonium</taxon>
    </lineage>
</organism>
<evidence type="ECO:0000256" key="2">
    <source>
        <dbReference type="PIRSR" id="PIRSR637359-2"/>
    </source>
</evidence>
<comment type="caution">
    <text evidence="3">The sequence shown here is derived from an EMBL/GenBank/DDBJ whole genome shotgun (WGS) entry which is preliminary data.</text>
</comment>
<dbReference type="PANTHER" id="PTHR10605">
    <property type="entry name" value="HEPARAN SULFATE SULFOTRANSFERASE"/>
    <property type="match status" value="1"/>
</dbReference>
<sequence>MRSISDAFLWQGSTLCDNSLEDYVVHAAAQRLERNRTDLLVGDWSATHFTCVCCPLVFRMLNPEAKIILMLRDPIQRALSRFLEQKSLAWAPLHQQVKNHTFATYVHQEMNTIDMCLARAVRYRGRQGGSNSPRPMLRGGAAVAVGVPGAESAAAAGWGAGMGLATWMEAQCYERSNILGWSVYDIFLENYMAHFPLNQILVLYTEELAADPLGMLRRVEGHLGLRPAAYNATLLATVFNSRGCYAWNCARQANEVRSAAELALAPDSPAGAQQSQQWQQSPFGRAVSRLIGFYRPHLQQLVRWGEQGVIAPLPPSWRTAYGV</sequence>